<gene>
    <name evidence="3" type="ORF">PFHG_02541</name>
</gene>
<evidence type="ECO:0000313" key="4">
    <source>
        <dbReference type="Proteomes" id="UP000054289"/>
    </source>
</evidence>
<dbReference type="KEGG" id="pfh:PFHG_02541"/>
<dbReference type="AlphaFoldDB" id="A0A0L7KD62"/>
<reference evidence="3 4" key="1">
    <citation type="submission" date="2006-03" db="EMBL/GenBank/DDBJ databases">
        <title>Annotation of Plasmodium falciparum HB3.</title>
        <authorList>
            <consortium name="The Broad Institute Genome Sequencing Platform"/>
            <person name="Volkman S.K."/>
            <person name="Neafsey D.E."/>
            <person name="Dash A.P."/>
            <person name="Chitnis C.E."/>
            <person name="Hartl D.L."/>
            <person name="Young S.K."/>
            <person name="Zeng Q."/>
            <person name="Koehrsen M."/>
            <person name="Alvarado L."/>
            <person name="Berlin A."/>
            <person name="Borenstein D."/>
            <person name="Chapman S.B."/>
            <person name="Chen Z."/>
            <person name="Engels R."/>
            <person name="Freedman E."/>
            <person name="Gellesch M."/>
            <person name="Goldberg J."/>
            <person name="Griggs A."/>
            <person name="Gujja S."/>
            <person name="Heilman E.R."/>
            <person name="Heiman D.I."/>
            <person name="Howarth C."/>
            <person name="Jen D."/>
            <person name="Larson L."/>
            <person name="Mehta T."/>
            <person name="Neiman D."/>
            <person name="Park D."/>
            <person name="Pearson M."/>
            <person name="Roberts A."/>
            <person name="Saif S."/>
            <person name="Shea T."/>
            <person name="Shenoy N."/>
            <person name="Sisk P."/>
            <person name="Stolte C."/>
            <person name="Sykes S."/>
            <person name="Walk T."/>
            <person name="White J."/>
            <person name="Yandava C."/>
            <person name="Haas B."/>
            <person name="Henn M.R."/>
            <person name="Nusbaum C."/>
            <person name="Birren B."/>
        </authorList>
    </citation>
    <scope>NUCLEOTIDE SEQUENCE [LARGE SCALE GENOMIC DNA]</scope>
    <source>
        <strain evidence="3">HB3</strain>
    </source>
</reference>
<protein>
    <recommendedName>
        <fullName evidence="2">Serine aminopeptidase S33 domain-containing protein</fullName>
    </recommendedName>
</protein>
<keyword evidence="1" id="KW-0812">Transmembrane</keyword>
<proteinExistence type="predicted"/>
<dbReference type="InterPro" id="IPR029058">
    <property type="entry name" value="AB_hydrolase_fold"/>
</dbReference>
<evidence type="ECO:0000313" key="3">
    <source>
        <dbReference type="EMBL" id="KOB60809.1"/>
    </source>
</evidence>
<reference evidence="4" key="2">
    <citation type="submission" date="2006-03" db="EMBL/GenBank/DDBJ databases">
        <title>The genome sequence of the Plasmodium falciparum HB3.</title>
        <authorList>
            <consortium name="The Broad Institute Genome Sequencing Platform"/>
            <person name="Birren B."/>
            <person name="Lander E."/>
            <person name="Galagan J."/>
            <person name="Nusbaum C."/>
            <person name="Devon K."/>
            <person name="Henn M."/>
            <person name="Jaffe D."/>
            <person name="Butler J."/>
            <person name="Alvarez P."/>
            <person name="Gnerre S."/>
            <person name="Grabherr M."/>
            <person name="Kleber M."/>
            <person name="Mauceli E."/>
            <person name="Brockman W."/>
            <person name="MacCallum I.A."/>
            <person name="Rounsley S."/>
            <person name="Young S."/>
            <person name="LaButti K."/>
            <person name="Pushparaj V."/>
            <person name="DeCaprio D."/>
            <person name="Crawford M."/>
            <person name="Koehrsen M."/>
            <person name="Engels R."/>
            <person name="Montgomery P."/>
            <person name="Pearson M."/>
            <person name="Howarth C."/>
            <person name="Larson L."/>
            <person name="Luoma S."/>
            <person name="White J."/>
            <person name="Kodira C."/>
            <person name="Zeng Q."/>
            <person name="Oleary S."/>
            <person name="Yandava C."/>
            <person name="Alvarado L."/>
            <person name="Wirth D."/>
            <person name="Volkman S."/>
            <person name="Hartl D."/>
        </authorList>
    </citation>
    <scope>NUCLEOTIDE SEQUENCE [LARGE SCALE GENOMIC DNA]</scope>
</reference>
<evidence type="ECO:0000256" key="1">
    <source>
        <dbReference type="SAM" id="Phobius"/>
    </source>
</evidence>
<keyword evidence="1" id="KW-0472">Membrane</keyword>
<feature type="transmembrane region" description="Helical" evidence="1">
    <location>
        <begin position="7"/>
        <end position="27"/>
    </location>
</feature>
<dbReference type="PANTHER" id="PTHR12277:SF81">
    <property type="entry name" value="PROTEIN ABHD13"/>
    <property type="match status" value="1"/>
</dbReference>
<dbReference type="PANTHER" id="PTHR12277">
    <property type="entry name" value="ALPHA/BETA HYDROLASE DOMAIN-CONTAINING PROTEIN"/>
    <property type="match status" value="1"/>
</dbReference>
<dbReference type="OMA" id="WNLTGQL"/>
<feature type="domain" description="Serine aminopeptidase S33" evidence="2">
    <location>
        <begin position="79"/>
        <end position="189"/>
    </location>
</feature>
<dbReference type="EMBL" id="CH671976">
    <property type="protein sequence ID" value="KOB60809.1"/>
    <property type="molecule type" value="Genomic_DNA"/>
</dbReference>
<dbReference type="Gene3D" id="3.40.50.1820">
    <property type="entry name" value="alpha/beta hydrolase"/>
    <property type="match status" value="1"/>
</dbReference>
<keyword evidence="1" id="KW-1133">Transmembrane helix</keyword>
<accession>A0A0L7KD62</accession>
<organism evidence="3 4">
    <name type="scientific">Plasmodium falciparum (isolate HB3)</name>
    <dbReference type="NCBI Taxonomy" id="137071"/>
    <lineage>
        <taxon>Eukaryota</taxon>
        <taxon>Sar</taxon>
        <taxon>Alveolata</taxon>
        <taxon>Apicomplexa</taxon>
        <taxon>Aconoidasida</taxon>
        <taxon>Haemosporida</taxon>
        <taxon>Plasmodiidae</taxon>
        <taxon>Plasmodium</taxon>
        <taxon>Plasmodium (Laverania)</taxon>
    </lineage>
</organism>
<evidence type="ECO:0000259" key="2">
    <source>
        <dbReference type="Pfam" id="PF12146"/>
    </source>
</evidence>
<sequence>MRIIKYIFFAFIILALFVCALNTYIYLKQDSFVFSNEFPTGEEKNQTLGKRHNYEIVTGTTKDNHKFTCWYIKTKDSENKPIMLYFQGNGGYLEKYMNLFNLIIERVDVNIFSCSNRGCGSNIAKPSEEYFYKDANVYIEYVKTKNPKHLFIFGSSMGAAVAIDTALKQHDHISGLIVQNAFTSLKELSRYSHPFLNFFLFDYDMIIRSKMDNESKIKNITVPTLFTLSEMDEKVPTSHTRTLFQLSASANKQLYLSKGGTHPNILKNDDGSYHKAMKKFIDTAISIREKNIQKAVERNPNTPN</sequence>
<dbReference type="SUPFAM" id="SSF53474">
    <property type="entry name" value="alpha/beta-Hydrolases"/>
    <property type="match status" value="1"/>
</dbReference>
<name>A0A0L7KD62_PLAFX</name>
<dbReference type="OrthoDB" id="10249433at2759"/>
<dbReference type="Proteomes" id="UP000054289">
    <property type="component" value="Unassembled WGS sequence"/>
</dbReference>
<dbReference type="InterPro" id="IPR022742">
    <property type="entry name" value="Hydrolase_4"/>
</dbReference>
<dbReference type="Pfam" id="PF12146">
    <property type="entry name" value="Hydrolase_4"/>
    <property type="match status" value="1"/>
</dbReference>